<dbReference type="GO" id="GO:0004361">
    <property type="term" value="F:glutaryl-CoA dehydrogenase activity"/>
    <property type="evidence" value="ECO:0007669"/>
    <property type="project" value="UniProtKB-EC"/>
</dbReference>
<dbReference type="PROSITE" id="PS00073">
    <property type="entry name" value="ACYL_COA_DH_2"/>
    <property type="match status" value="1"/>
</dbReference>
<comment type="pathway">
    <text evidence="7">Amino-acid metabolism; lysine degradation.</text>
</comment>
<dbReference type="GO" id="GO:0033539">
    <property type="term" value="P:fatty acid beta-oxidation using acyl-CoA dehydrogenase"/>
    <property type="evidence" value="ECO:0007669"/>
    <property type="project" value="TreeGrafter"/>
</dbReference>
<feature type="domain" description="Acyl-CoA oxidase/dehydrogenase middle" evidence="13">
    <location>
        <begin position="143"/>
        <end position="236"/>
    </location>
</feature>
<proteinExistence type="inferred from homology"/>
<dbReference type="CDD" id="cd01151">
    <property type="entry name" value="GCD"/>
    <property type="match status" value="1"/>
</dbReference>
<dbReference type="EMBL" id="JAFMPP010000003">
    <property type="protein sequence ID" value="MBO0661933.1"/>
    <property type="molecule type" value="Genomic_DNA"/>
</dbReference>
<dbReference type="Proteomes" id="UP000664122">
    <property type="component" value="Unassembled WGS sequence"/>
</dbReference>
<dbReference type="InterPro" id="IPR006089">
    <property type="entry name" value="Acyl-CoA_DH_CS"/>
</dbReference>
<evidence type="ECO:0000256" key="7">
    <source>
        <dbReference type="ARBA" id="ARBA00037899"/>
    </source>
</evidence>
<dbReference type="Pfam" id="PF02770">
    <property type="entry name" value="Acyl-CoA_dh_M"/>
    <property type="match status" value="1"/>
</dbReference>
<sequence>MAHTPKDAPDLGRFDWSDPFRLATQLSEDERMLAEAAANFAASRLAPAVTDAAREERVDPSVFTAMGEMGLLGVTIPEDYGGIGGSYVAYGLVAREIERIDSGYRSMMSVQSSLVMYPIYAYGSQEQRRRYLPKLASGEFIGCFGLTEPDAGSDPGSMKTLARKTDGGYLLNGSKMWISNAPIADVFVVWAKSEAHGGKIRGFVLDKGTKGLSAPKIGGKLSLRASVTGEIVLADCEVSEDALLPNVEGLKGPFGCLNRARYGISWGVMGAAEACFQAARQYGLDRKQFGRPLAQTQLFQKKLADMETEIALGLQASLRVGRLMDEANAAPEMISLVKRNNCGKALDIARMARDMHGGNGISEEFGVMRHMVNLETVNTYEGTHDVHALILGRAITGLQAFF</sequence>
<feature type="domain" description="Acyl-CoA dehydrogenase/oxidase C-terminal" evidence="12">
    <location>
        <begin position="255"/>
        <end position="395"/>
    </location>
</feature>
<dbReference type="Pfam" id="PF00441">
    <property type="entry name" value="Acyl-CoA_dh_1"/>
    <property type="match status" value="1"/>
</dbReference>
<evidence type="ECO:0000313" key="16">
    <source>
        <dbReference type="Proteomes" id="UP000664122"/>
    </source>
</evidence>
<evidence type="ECO:0000259" key="14">
    <source>
        <dbReference type="Pfam" id="PF02771"/>
    </source>
</evidence>
<dbReference type="PANTHER" id="PTHR42807:SF1">
    <property type="entry name" value="GLUTARYL-COA DEHYDROGENASE, MITOCHONDRIAL"/>
    <property type="match status" value="1"/>
</dbReference>
<dbReference type="SUPFAM" id="SSF47203">
    <property type="entry name" value="Acyl-CoA dehydrogenase C-terminal domain-like"/>
    <property type="match status" value="1"/>
</dbReference>
<evidence type="ECO:0000256" key="11">
    <source>
        <dbReference type="RuleBase" id="RU362125"/>
    </source>
</evidence>
<keyword evidence="5" id="KW-0809">Transit peptide</keyword>
<dbReference type="InterPro" id="IPR009075">
    <property type="entry name" value="AcylCo_DH/oxidase_C"/>
</dbReference>
<comment type="catalytic activity">
    <reaction evidence="10">
        <text>glutaryl-CoA + oxidized [electron-transfer flavoprotein] + 2 H(+) = (2E)-butenoyl-CoA + reduced [electron-transfer flavoprotein] + CO2</text>
        <dbReference type="Rhea" id="RHEA:13389"/>
        <dbReference type="Rhea" id="RHEA-COMP:10685"/>
        <dbReference type="Rhea" id="RHEA-COMP:10686"/>
        <dbReference type="ChEBI" id="CHEBI:15378"/>
        <dbReference type="ChEBI" id="CHEBI:16526"/>
        <dbReference type="ChEBI" id="CHEBI:57332"/>
        <dbReference type="ChEBI" id="CHEBI:57378"/>
        <dbReference type="ChEBI" id="CHEBI:57692"/>
        <dbReference type="ChEBI" id="CHEBI:58307"/>
        <dbReference type="EC" id="1.3.8.6"/>
    </reaction>
</comment>
<evidence type="ECO:0000256" key="3">
    <source>
        <dbReference type="ARBA" id="ARBA00022630"/>
    </source>
</evidence>
<dbReference type="InterPro" id="IPR009100">
    <property type="entry name" value="AcylCoA_DH/oxidase_NM_dom_sf"/>
</dbReference>
<protein>
    <recommendedName>
        <fullName evidence="9">glutaryl-CoA dehydrogenase (ETF)</fullName>
        <ecNumber evidence="9">1.3.8.6</ecNumber>
    </recommendedName>
</protein>
<dbReference type="InterPro" id="IPR006091">
    <property type="entry name" value="Acyl-CoA_Oxase/DH_mid-dom"/>
</dbReference>
<dbReference type="InterPro" id="IPR037069">
    <property type="entry name" value="AcylCoA_DH/ox_N_sf"/>
</dbReference>
<organism evidence="15 16">
    <name type="scientific">Jiella flava</name>
    <dbReference type="NCBI Taxonomy" id="2816857"/>
    <lineage>
        <taxon>Bacteria</taxon>
        <taxon>Pseudomonadati</taxon>
        <taxon>Pseudomonadota</taxon>
        <taxon>Alphaproteobacteria</taxon>
        <taxon>Hyphomicrobiales</taxon>
        <taxon>Aurantimonadaceae</taxon>
        <taxon>Jiella</taxon>
    </lineage>
</organism>
<keyword evidence="3 11" id="KW-0285">Flavoprotein</keyword>
<dbReference type="InterPro" id="IPR013786">
    <property type="entry name" value="AcylCoA_DH/ox_N"/>
</dbReference>
<keyword evidence="16" id="KW-1185">Reference proteome</keyword>
<evidence type="ECO:0000259" key="13">
    <source>
        <dbReference type="Pfam" id="PF02770"/>
    </source>
</evidence>
<feature type="domain" description="Acyl-CoA dehydrogenase/oxidase N-terminal" evidence="14">
    <location>
        <begin position="27"/>
        <end position="139"/>
    </location>
</feature>
<comment type="caution">
    <text evidence="15">The sequence shown here is derived from an EMBL/GenBank/DDBJ whole genome shotgun (WGS) entry which is preliminary data.</text>
</comment>
<evidence type="ECO:0000313" key="15">
    <source>
        <dbReference type="EMBL" id="MBO0661933.1"/>
    </source>
</evidence>
<dbReference type="GO" id="GO:0046949">
    <property type="term" value="P:fatty-acyl-CoA biosynthetic process"/>
    <property type="evidence" value="ECO:0007669"/>
    <property type="project" value="TreeGrafter"/>
</dbReference>
<dbReference type="SUPFAM" id="SSF56645">
    <property type="entry name" value="Acyl-CoA dehydrogenase NM domain-like"/>
    <property type="match status" value="1"/>
</dbReference>
<comment type="pathway">
    <text evidence="8">Amino-acid metabolism; tryptophan metabolism.</text>
</comment>
<evidence type="ECO:0000259" key="12">
    <source>
        <dbReference type="Pfam" id="PF00441"/>
    </source>
</evidence>
<evidence type="ECO:0000256" key="2">
    <source>
        <dbReference type="ARBA" id="ARBA00009347"/>
    </source>
</evidence>
<dbReference type="Gene3D" id="1.10.540.10">
    <property type="entry name" value="Acyl-CoA dehydrogenase/oxidase, N-terminal domain"/>
    <property type="match status" value="1"/>
</dbReference>
<dbReference type="EC" id="1.3.8.6" evidence="9"/>
<gene>
    <name evidence="15" type="ORF">J1C48_05040</name>
</gene>
<dbReference type="FunFam" id="1.20.140.10:FF:000006">
    <property type="entry name" value="Glutaryl-CoA dehydrogenase, mitochondrial"/>
    <property type="match status" value="1"/>
</dbReference>
<dbReference type="PANTHER" id="PTHR42807">
    <property type="entry name" value="GLUTARYL-COA DEHYDROGENASE, MITOCHONDRIAL"/>
    <property type="match status" value="1"/>
</dbReference>
<dbReference type="FunFam" id="2.40.110.10:FF:000008">
    <property type="entry name" value="Glutaryl-CoA dehydrogenase, mitochondrial"/>
    <property type="match status" value="1"/>
</dbReference>
<evidence type="ECO:0000256" key="8">
    <source>
        <dbReference type="ARBA" id="ARBA00037927"/>
    </source>
</evidence>
<name>A0A939FXP1_9HYPH</name>
<dbReference type="InterPro" id="IPR046373">
    <property type="entry name" value="Acyl-CoA_Oxase/DH_mid-dom_sf"/>
</dbReference>
<accession>A0A939FXP1</accession>
<dbReference type="Gene3D" id="2.40.110.10">
    <property type="entry name" value="Butyryl-CoA Dehydrogenase, subunit A, domain 2"/>
    <property type="match status" value="1"/>
</dbReference>
<dbReference type="GO" id="GO:0050660">
    <property type="term" value="F:flavin adenine dinucleotide binding"/>
    <property type="evidence" value="ECO:0007669"/>
    <property type="project" value="InterPro"/>
</dbReference>
<comment type="cofactor">
    <cofactor evidence="1 11">
        <name>FAD</name>
        <dbReference type="ChEBI" id="CHEBI:57692"/>
    </cofactor>
</comment>
<evidence type="ECO:0000256" key="9">
    <source>
        <dbReference type="ARBA" id="ARBA00039033"/>
    </source>
</evidence>
<dbReference type="InterPro" id="IPR052033">
    <property type="entry name" value="Glutaryl-CoA_DH_mitochondrial"/>
</dbReference>
<keyword evidence="4 11" id="KW-0274">FAD</keyword>
<dbReference type="Pfam" id="PF02771">
    <property type="entry name" value="Acyl-CoA_dh_N"/>
    <property type="match status" value="1"/>
</dbReference>
<evidence type="ECO:0000256" key="1">
    <source>
        <dbReference type="ARBA" id="ARBA00001974"/>
    </source>
</evidence>
<evidence type="ECO:0000256" key="5">
    <source>
        <dbReference type="ARBA" id="ARBA00022946"/>
    </source>
</evidence>
<dbReference type="RefSeq" id="WP_207256704.1">
    <property type="nucleotide sequence ID" value="NZ_JAFMPP010000003.1"/>
</dbReference>
<evidence type="ECO:0000256" key="10">
    <source>
        <dbReference type="ARBA" id="ARBA00049493"/>
    </source>
</evidence>
<dbReference type="Gene3D" id="1.20.140.10">
    <property type="entry name" value="Butyryl-CoA Dehydrogenase, subunit A, domain 3"/>
    <property type="match status" value="1"/>
</dbReference>
<evidence type="ECO:0000256" key="6">
    <source>
        <dbReference type="ARBA" id="ARBA00023002"/>
    </source>
</evidence>
<dbReference type="GO" id="GO:0000062">
    <property type="term" value="F:fatty-acyl-CoA binding"/>
    <property type="evidence" value="ECO:0007669"/>
    <property type="project" value="TreeGrafter"/>
</dbReference>
<comment type="similarity">
    <text evidence="2 11">Belongs to the acyl-CoA dehydrogenase family.</text>
</comment>
<dbReference type="FunFam" id="1.10.540.10:FF:000026">
    <property type="entry name" value="Acyl-CoA dehydrogenase medium chain"/>
    <property type="match status" value="1"/>
</dbReference>
<dbReference type="InterPro" id="IPR036250">
    <property type="entry name" value="AcylCo_DH-like_C"/>
</dbReference>
<dbReference type="PROSITE" id="PS00072">
    <property type="entry name" value="ACYL_COA_DH_1"/>
    <property type="match status" value="1"/>
</dbReference>
<evidence type="ECO:0000256" key="4">
    <source>
        <dbReference type="ARBA" id="ARBA00022827"/>
    </source>
</evidence>
<reference evidence="15" key="1">
    <citation type="submission" date="2021-03" db="EMBL/GenBank/DDBJ databases">
        <title>Whole genome sequence of Jiella sp. CQZ9-1.</title>
        <authorList>
            <person name="Tuo L."/>
        </authorList>
    </citation>
    <scope>NUCLEOTIDE SEQUENCE</scope>
    <source>
        <strain evidence="15">CQZ9-1</strain>
    </source>
</reference>
<dbReference type="AlphaFoldDB" id="A0A939FXP1"/>
<keyword evidence="6 11" id="KW-0560">Oxidoreductase</keyword>